<organism evidence="2 3">
    <name type="scientific">Anaeromyxobacter oryzae</name>
    <dbReference type="NCBI Taxonomy" id="2918170"/>
    <lineage>
        <taxon>Bacteria</taxon>
        <taxon>Pseudomonadati</taxon>
        <taxon>Myxococcota</taxon>
        <taxon>Myxococcia</taxon>
        <taxon>Myxococcales</taxon>
        <taxon>Cystobacterineae</taxon>
        <taxon>Anaeromyxobacteraceae</taxon>
        <taxon>Anaeromyxobacter</taxon>
    </lineage>
</organism>
<dbReference type="RefSeq" id="WP_248352292.1">
    <property type="nucleotide sequence ID" value="NZ_AP025591.1"/>
</dbReference>
<keyword evidence="1" id="KW-0812">Transmembrane</keyword>
<keyword evidence="3" id="KW-1185">Reference proteome</keyword>
<proteinExistence type="predicted"/>
<feature type="transmembrane region" description="Helical" evidence="1">
    <location>
        <begin position="12"/>
        <end position="38"/>
    </location>
</feature>
<evidence type="ECO:0000313" key="3">
    <source>
        <dbReference type="Proteomes" id="UP001162891"/>
    </source>
</evidence>
<keyword evidence="1" id="KW-0472">Membrane</keyword>
<gene>
    <name evidence="2" type="ORF">AMOR_29130</name>
</gene>
<reference evidence="3" key="1">
    <citation type="journal article" date="2022" name="Int. J. Syst. Evol. Microbiol.">
        <title>Anaeromyxobacter oryzae sp. nov., Anaeromyxobacter diazotrophicus sp. nov. and Anaeromyxobacter paludicola sp. nov., isolated from paddy soils.</title>
        <authorList>
            <person name="Itoh H."/>
            <person name="Xu Z."/>
            <person name="Mise K."/>
            <person name="Masuda Y."/>
            <person name="Ushijima N."/>
            <person name="Hayakawa C."/>
            <person name="Shiratori Y."/>
            <person name="Senoo K."/>
        </authorList>
    </citation>
    <scope>NUCLEOTIDE SEQUENCE [LARGE SCALE GENOMIC DNA]</scope>
    <source>
        <strain evidence="3">Red232</strain>
    </source>
</reference>
<dbReference type="EMBL" id="AP025591">
    <property type="protein sequence ID" value="BDG03917.1"/>
    <property type="molecule type" value="Genomic_DNA"/>
</dbReference>
<keyword evidence="1" id="KW-1133">Transmembrane helix</keyword>
<accession>A0ABN6MSF5</accession>
<feature type="transmembrane region" description="Helical" evidence="1">
    <location>
        <begin position="95"/>
        <end position="120"/>
    </location>
</feature>
<sequence length="146" mass="15295">MGAPRDDLRLLSIFHYILSGLTALFSLFPLLHVGIGIAMLAGALDGPGGGRGNAPPPIIGWMFIVIGAAVIVGGLGFAVMLFLAARFLRAQRHWIFVLVVAALSCAFMPFGTVLGVFTIVTLTRPEVKALFQGAAPAPVSPPNAWS</sequence>
<evidence type="ECO:0000313" key="2">
    <source>
        <dbReference type="EMBL" id="BDG03917.1"/>
    </source>
</evidence>
<feature type="transmembrane region" description="Helical" evidence="1">
    <location>
        <begin position="58"/>
        <end position="83"/>
    </location>
</feature>
<dbReference type="Proteomes" id="UP001162891">
    <property type="component" value="Chromosome"/>
</dbReference>
<evidence type="ECO:0000256" key="1">
    <source>
        <dbReference type="SAM" id="Phobius"/>
    </source>
</evidence>
<protein>
    <submittedName>
        <fullName evidence="2">Uncharacterized protein</fullName>
    </submittedName>
</protein>
<name>A0ABN6MSF5_9BACT</name>